<dbReference type="CDD" id="cd00776">
    <property type="entry name" value="AsxRS_core"/>
    <property type="match status" value="1"/>
</dbReference>
<dbReference type="NCBIfam" id="TIGR00458">
    <property type="entry name" value="aspS_nondisc"/>
    <property type="match status" value="1"/>
</dbReference>
<dbReference type="GO" id="GO:0004815">
    <property type="term" value="F:aspartate-tRNA ligase activity"/>
    <property type="evidence" value="ECO:0007669"/>
    <property type="project" value="UniProtKB-EC"/>
</dbReference>
<comment type="catalytic activity">
    <reaction evidence="10">
        <text>tRNA(Asp) + L-aspartate + ATP = L-aspartyl-tRNA(Asp) + AMP + diphosphate</text>
        <dbReference type="Rhea" id="RHEA:19649"/>
        <dbReference type="Rhea" id="RHEA-COMP:9660"/>
        <dbReference type="Rhea" id="RHEA-COMP:9678"/>
        <dbReference type="ChEBI" id="CHEBI:29991"/>
        <dbReference type="ChEBI" id="CHEBI:30616"/>
        <dbReference type="ChEBI" id="CHEBI:33019"/>
        <dbReference type="ChEBI" id="CHEBI:78442"/>
        <dbReference type="ChEBI" id="CHEBI:78516"/>
        <dbReference type="ChEBI" id="CHEBI:456215"/>
        <dbReference type="EC" id="6.1.1.12"/>
    </reaction>
</comment>
<dbReference type="Gene3D" id="2.40.50.140">
    <property type="entry name" value="Nucleic acid-binding proteins"/>
    <property type="match status" value="1"/>
</dbReference>
<reference evidence="14" key="1">
    <citation type="journal article" date="2021" name="Nat. Commun.">
        <title>Genetic determinants of endophytism in the Arabidopsis root mycobiome.</title>
        <authorList>
            <person name="Mesny F."/>
            <person name="Miyauchi S."/>
            <person name="Thiergart T."/>
            <person name="Pickel B."/>
            <person name="Atanasova L."/>
            <person name="Karlsson M."/>
            <person name="Huettel B."/>
            <person name="Barry K.W."/>
            <person name="Haridas S."/>
            <person name="Chen C."/>
            <person name="Bauer D."/>
            <person name="Andreopoulos W."/>
            <person name="Pangilinan J."/>
            <person name="LaButti K."/>
            <person name="Riley R."/>
            <person name="Lipzen A."/>
            <person name="Clum A."/>
            <person name="Drula E."/>
            <person name="Henrissat B."/>
            <person name="Kohler A."/>
            <person name="Grigoriev I.V."/>
            <person name="Martin F.M."/>
            <person name="Hacquard S."/>
        </authorList>
    </citation>
    <scope>NUCLEOTIDE SEQUENCE</scope>
    <source>
        <strain evidence="14">MPI-CAGE-CH-0243</strain>
    </source>
</reference>
<dbReference type="PANTHER" id="PTHR43450:SF1">
    <property type="entry name" value="ASPARTATE--TRNA LIGASE, CYTOPLASMIC"/>
    <property type="match status" value="1"/>
</dbReference>
<dbReference type="GO" id="GO:0005524">
    <property type="term" value="F:ATP binding"/>
    <property type="evidence" value="ECO:0007669"/>
    <property type="project" value="UniProtKB-KW"/>
</dbReference>
<dbReference type="InterPro" id="IPR012340">
    <property type="entry name" value="NA-bd_OB-fold"/>
</dbReference>
<dbReference type="GO" id="GO:0006422">
    <property type="term" value="P:aspartyl-tRNA aminoacylation"/>
    <property type="evidence" value="ECO:0007669"/>
    <property type="project" value="InterPro"/>
</dbReference>
<gene>
    <name evidence="14" type="ORF">B0J11DRAFT_526698</name>
</gene>
<comment type="caution">
    <text evidence="14">The sequence shown here is derived from an EMBL/GenBank/DDBJ whole genome shotgun (WGS) entry which is preliminary data.</text>
</comment>
<dbReference type="InterPro" id="IPR004523">
    <property type="entry name" value="Asp-tRNA_synthase_2"/>
</dbReference>
<evidence type="ECO:0000256" key="6">
    <source>
        <dbReference type="ARBA" id="ARBA00022741"/>
    </source>
</evidence>
<keyword evidence="15" id="KW-1185">Reference proteome</keyword>
<dbReference type="PRINTS" id="PR01042">
    <property type="entry name" value="TRNASYNTHASP"/>
</dbReference>
<dbReference type="OrthoDB" id="372395at2759"/>
<dbReference type="InterPro" id="IPR045864">
    <property type="entry name" value="aa-tRNA-synth_II/BPL/LPL"/>
</dbReference>
<organism evidence="14 15">
    <name type="scientific">Dendryphion nanum</name>
    <dbReference type="NCBI Taxonomy" id="256645"/>
    <lineage>
        <taxon>Eukaryota</taxon>
        <taxon>Fungi</taxon>
        <taxon>Dikarya</taxon>
        <taxon>Ascomycota</taxon>
        <taxon>Pezizomycotina</taxon>
        <taxon>Dothideomycetes</taxon>
        <taxon>Pleosporomycetidae</taxon>
        <taxon>Pleosporales</taxon>
        <taxon>Torulaceae</taxon>
        <taxon>Dendryphion</taxon>
    </lineage>
</organism>
<dbReference type="FunFam" id="3.30.930.10:FF:000038">
    <property type="entry name" value="Aspartate--tRNA ligase"/>
    <property type="match status" value="1"/>
</dbReference>
<evidence type="ECO:0000256" key="4">
    <source>
        <dbReference type="ARBA" id="ARBA00022490"/>
    </source>
</evidence>
<feature type="compositionally biased region" description="Basic and acidic residues" evidence="12">
    <location>
        <begin position="26"/>
        <end position="57"/>
    </location>
</feature>
<evidence type="ECO:0000313" key="15">
    <source>
        <dbReference type="Proteomes" id="UP000700596"/>
    </source>
</evidence>
<dbReference type="GO" id="GO:0017101">
    <property type="term" value="C:aminoacyl-tRNA synthetase multienzyme complex"/>
    <property type="evidence" value="ECO:0007669"/>
    <property type="project" value="TreeGrafter"/>
</dbReference>
<evidence type="ECO:0000256" key="12">
    <source>
        <dbReference type="SAM" id="MobiDB-lite"/>
    </source>
</evidence>
<evidence type="ECO:0000256" key="7">
    <source>
        <dbReference type="ARBA" id="ARBA00022840"/>
    </source>
</evidence>
<dbReference type="CDD" id="cd04320">
    <property type="entry name" value="AspRS_cyto_N"/>
    <property type="match status" value="1"/>
</dbReference>
<comment type="subcellular location">
    <subcellularLocation>
        <location evidence="1">Cytoplasm</location>
    </subcellularLocation>
</comment>
<dbReference type="Proteomes" id="UP000700596">
    <property type="component" value="Unassembled WGS sequence"/>
</dbReference>
<dbReference type="GO" id="GO:0003723">
    <property type="term" value="F:RNA binding"/>
    <property type="evidence" value="ECO:0007669"/>
    <property type="project" value="TreeGrafter"/>
</dbReference>
<evidence type="ECO:0000256" key="8">
    <source>
        <dbReference type="ARBA" id="ARBA00022917"/>
    </source>
</evidence>
<name>A0A9P9INK5_9PLEO</name>
<evidence type="ECO:0000256" key="9">
    <source>
        <dbReference type="ARBA" id="ARBA00023146"/>
    </source>
</evidence>
<protein>
    <recommendedName>
        <fullName evidence="11">Probable aspartate--tRNA ligase, cytoplasmic</fullName>
        <ecNumber evidence="3">6.1.1.12</ecNumber>
    </recommendedName>
</protein>
<evidence type="ECO:0000256" key="1">
    <source>
        <dbReference type="ARBA" id="ARBA00004496"/>
    </source>
</evidence>
<keyword evidence="8" id="KW-0648">Protein biosynthesis</keyword>
<dbReference type="PANTHER" id="PTHR43450">
    <property type="entry name" value="ASPARTYL-TRNA SYNTHETASE"/>
    <property type="match status" value="1"/>
</dbReference>
<feature type="region of interest" description="Disordered" evidence="12">
    <location>
        <begin position="195"/>
        <end position="215"/>
    </location>
</feature>
<keyword evidence="9" id="KW-0030">Aminoacyl-tRNA synthetase</keyword>
<sequence length="557" mass="62568">MTEPAPVASGSGEPPKEPSKNALKKAQKEKEKAEKKAAAKARELVERQKKEAADAEDVSKELYGELPLTGSKDFKVTGTQRENLSNINDFEDKEITFRSWVENARVQSAKLAFLNLRQGLNTVQAVIAASEKLSKQMVKFSGSISTESTVVITGLVKRVNEPIKSATIKDFEIHILKVFIEAKAEVPLPLQVEDAERPLPDAGTGEEEAKQEEGDARPLVGLSTRLNNRTIDLRAKINHSIFVIKGGVCALFQEFLSKKGFTLTHTPKILGAASEGGANVFEVKYFDRQAYLAQSPQFYKQMLIAARFQKVMEIGPVFRAENSNTARHLTEFTGLDLEMEFQENYHEVMGLLEELMLFIFTELNNRYRKETDLVRSVYHVEDFKLPEPGKVPRIPFQEGIQMLRESGDPITEGIKDTDDLSTPQEKLLGRLVLEKYNSDFYTLDQFPLAVRPAYTMPSPSNPEFSNSYDMFMRGQEICSGAQRIHDAELLSKRMREHDPPIDPNGAGTKEYVDCFRYGCPPHGGGGFGLERIVQFWLGLPNIRMCSLFPRDPQRVAP</sequence>
<dbReference type="InterPro" id="IPR004364">
    <property type="entry name" value="Aa-tRNA-synt_II"/>
</dbReference>
<evidence type="ECO:0000259" key="13">
    <source>
        <dbReference type="PROSITE" id="PS50862"/>
    </source>
</evidence>
<dbReference type="Gene3D" id="3.30.930.10">
    <property type="entry name" value="Bira Bifunctional Protein, Domain 2"/>
    <property type="match status" value="1"/>
</dbReference>
<dbReference type="Pfam" id="PF00152">
    <property type="entry name" value="tRNA-synt_2"/>
    <property type="match status" value="1"/>
</dbReference>
<evidence type="ECO:0000256" key="3">
    <source>
        <dbReference type="ARBA" id="ARBA00012841"/>
    </source>
</evidence>
<proteinExistence type="inferred from homology"/>
<evidence type="ECO:0000256" key="10">
    <source>
        <dbReference type="ARBA" id="ARBA00047904"/>
    </source>
</evidence>
<feature type="region of interest" description="Disordered" evidence="12">
    <location>
        <begin position="1"/>
        <end position="57"/>
    </location>
</feature>
<dbReference type="HAMAP" id="MF_02075">
    <property type="entry name" value="Asp_tRNA_synth_type2"/>
    <property type="match status" value="1"/>
</dbReference>
<evidence type="ECO:0000256" key="11">
    <source>
        <dbReference type="ARBA" id="ARBA00070516"/>
    </source>
</evidence>
<keyword evidence="4" id="KW-0963">Cytoplasm</keyword>
<keyword evidence="5" id="KW-0436">Ligase</keyword>
<dbReference type="SUPFAM" id="SSF55681">
    <property type="entry name" value="Class II aaRS and biotin synthetases"/>
    <property type="match status" value="1"/>
</dbReference>
<accession>A0A9P9INK5</accession>
<dbReference type="EC" id="6.1.1.12" evidence="3"/>
<keyword evidence="7" id="KW-0067">ATP-binding</keyword>
<evidence type="ECO:0000256" key="2">
    <source>
        <dbReference type="ARBA" id="ARBA00005312"/>
    </source>
</evidence>
<dbReference type="InterPro" id="IPR002312">
    <property type="entry name" value="Asp/Asn-tRNA-synth_IIb"/>
</dbReference>
<dbReference type="EMBL" id="JAGMWT010000006">
    <property type="protein sequence ID" value="KAH7126886.1"/>
    <property type="molecule type" value="Genomic_DNA"/>
</dbReference>
<comment type="similarity">
    <text evidence="2">Belongs to the class-II aminoacyl-tRNA synthetase family. Type 2 subfamily.</text>
</comment>
<feature type="domain" description="Aminoacyl-transfer RNA synthetases class-II family profile" evidence="13">
    <location>
        <begin position="242"/>
        <end position="557"/>
    </location>
</feature>
<dbReference type="InterPro" id="IPR006195">
    <property type="entry name" value="aa-tRNA-synth_II"/>
</dbReference>
<keyword evidence="6" id="KW-0547">Nucleotide-binding</keyword>
<dbReference type="NCBIfam" id="NF003483">
    <property type="entry name" value="PRK05159.1"/>
    <property type="match status" value="1"/>
</dbReference>
<dbReference type="AlphaFoldDB" id="A0A9P9INK5"/>
<dbReference type="SUPFAM" id="SSF50249">
    <property type="entry name" value="Nucleic acid-binding proteins"/>
    <property type="match status" value="1"/>
</dbReference>
<dbReference type="GO" id="GO:0005829">
    <property type="term" value="C:cytosol"/>
    <property type="evidence" value="ECO:0007669"/>
    <property type="project" value="TreeGrafter"/>
</dbReference>
<evidence type="ECO:0000256" key="5">
    <source>
        <dbReference type="ARBA" id="ARBA00022598"/>
    </source>
</evidence>
<dbReference type="PROSITE" id="PS50862">
    <property type="entry name" value="AA_TRNA_LIGASE_II"/>
    <property type="match status" value="1"/>
</dbReference>
<evidence type="ECO:0000313" key="14">
    <source>
        <dbReference type="EMBL" id="KAH7126886.1"/>
    </source>
</evidence>